<proteinExistence type="predicted"/>
<evidence type="ECO:0000313" key="3">
    <source>
        <dbReference type="Proteomes" id="UP001055219"/>
    </source>
</evidence>
<comment type="caution">
    <text evidence="2">The sequence shown here is derived from an EMBL/GenBank/DDBJ whole genome shotgun (WGS) entry which is preliminary data.</text>
</comment>
<gene>
    <name evidence="2" type="ORF">J7T54_001738</name>
</gene>
<keyword evidence="1" id="KW-0812">Transmembrane</keyword>
<evidence type="ECO:0000256" key="1">
    <source>
        <dbReference type="SAM" id="Phobius"/>
    </source>
</evidence>
<evidence type="ECO:0000313" key="2">
    <source>
        <dbReference type="EMBL" id="KAI6783862.1"/>
    </source>
</evidence>
<dbReference type="EMBL" id="JAGIXG020000006">
    <property type="protein sequence ID" value="KAI6783862.1"/>
    <property type="molecule type" value="Genomic_DNA"/>
</dbReference>
<organism evidence="2 3">
    <name type="scientific">Emericellopsis cladophorae</name>
    <dbReference type="NCBI Taxonomy" id="2686198"/>
    <lineage>
        <taxon>Eukaryota</taxon>
        <taxon>Fungi</taxon>
        <taxon>Dikarya</taxon>
        <taxon>Ascomycota</taxon>
        <taxon>Pezizomycotina</taxon>
        <taxon>Sordariomycetes</taxon>
        <taxon>Hypocreomycetidae</taxon>
        <taxon>Hypocreales</taxon>
        <taxon>Bionectriaceae</taxon>
        <taxon>Emericellopsis</taxon>
    </lineage>
</organism>
<accession>A0A9Q0BFV7</accession>
<keyword evidence="1" id="KW-1133">Transmembrane helix</keyword>
<reference evidence="2" key="1">
    <citation type="journal article" date="2021" name="J Fungi (Basel)">
        <title>Genomic and Metabolomic Analyses of the Marine Fungus Emericellopsis cladophorae: Insights into Saltwater Adaptability Mechanisms and Its Biosynthetic Potential.</title>
        <authorList>
            <person name="Goncalves M.F.M."/>
            <person name="Hilario S."/>
            <person name="Van de Peer Y."/>
            <person name="Esteves A.C."/>
            <person name="Alves A."/>
        </authorList>
    </citation>
    <scope>NUCLEOTIDE SEQUENCE</scope>
    <source>
        <strain evidence="2">MUM 19.33</strain>
    </source>
</reference>
<keyword evidence="1" id="KW-0472">Membrane</keyword>
<dbReference type="Gene3D" id="6.10.110.10">
    <property type="match status" value="1"/>
</dbReference>
<feature type="transmembrane region" description="Helical" evidence="1">
    <location>
        <begin position="24"/>
        <end position="44"/>
    </location>
</feature>
<dbReference type="RefSeq" id="XP_051364718.1">
    <property type="nucleotide sequence ID" value="XM_051503767.1"/>
</dbReference>
<keyword evidence="3" id="KW-1185">Reference proteome</keyword>
<sequence length="114" mass="11746">MEALVKCADGALRTLPESIANNPITVALSVLSIFLPNVVYIPILRVFGFGTGGIMAGTLASKLHALQAPLAAAGAISTALSAAMGGYGVPILNLLVRVGAVIGWIITYLWKRTA</sequence>
<dbReference type="GeneID" id="75828255"/>
<feature type="transmembrane region" description="Helical" evidence="1">
    <location>
        <begin position="91"/>
        <end position="110"/>
    </location>
</feature>
<dbReference type="Proteomes" id="UP001055219">
    <property type="component" value="Unassembled WGS sequence"/>
</dbReference>
<protein>
    <submittedName>
        <fullName evidence="2">Uncharacterized protein</fullName>
    </submittedName>
</protein>
<dbReference type="OrthoDB" id="10613881at2759"/>
<name>A0A9Q0BFV7_9HYPO</name>
<dbReference type="AlphaFoldDB" id="A0A9Q0BFV7"/>
<dbReference type="InterPro" id="IPR038213">
    <property type="entry name" value="IFI6/IFI27-like_sf"/>
</dbReference>
<reference evidence="2" key="2">
    <citation type="submission" date="2022-07" db="EMBL/GenBank/DDBJ databases">
        <authorList>
            <person name="Goncalves M.F.M."/>
            <person name="Hilario S."/>
            <person name="Van De Peer Y."/>
            <person name="Esteves A.C."/>
            <person name="Alves A."/>
        </authorList>
    </citation>
    <scope>NUCLEOTIDE SEQUENCE</scope>
    <source>
        <strain evidence="2">MUM 19.33</strain>
    </source>
</reference>